<dbReference type="Pfam" id="PF21157">
    <property type="entry name" value="DksA_N"/>
    <property type="match status" value="1"/>
</dbReference>
<dbReference type="Gene3D" id="1.20.120.910">
    <property type="entry name" value="DksA, coiled-coil domain"/>
    <property type="match status" value="1"/>
</dbReference>
<evidence type="ECO:0000256" key="5">
    <source>
        <dbReference type="HAMAP-Rule" id="MF_00926"/>
    </source>
</evidence>
<dbReference type="GO" id="GO:0005737">
    <property type="term" value="C:cytoplasm"/>
    <property type="evidence" value="ECO:0007669"/>
    <property type="project" value="UniProtKB-SubCell"/>
</dbReference>
<dbReference type="PANTHER" id="PTHR33823">
    <property type="entry name" value="RNA POLYMERASE-BINDING TRANSCRIPTION FACTOR DKSA-RELATED"/>
    <property type="match status" value="1"/>
</dbReference>
<dbReference type="InterPro" id="IPR000962">
    <property type="entry name" value="Znf_DskA_TraR"/>
</dbReference>
<feature type="domain" description="DnaK suppressor protein DksA N-terminal" evidence="9">
    <location>
        <begin position="31"/>
        <end position="101"/>
    </location>
</feature>
<evidence type="ECO:0000256" key="4">
    <source>
        <dbReference type="ARBA" id="ARBA00022833"/>
    </source>
</evidence>
<proteinExistence type="inferred from homology"/>
<dbReference type="InterPro" id="IPR020458">
    <property type="entry name" value="Znf_DskA_TraR_CS"/>
</dbReference>
<evidence type="ECO:0000256" key="7">
    <source>
        <dbReference type="SAM" id="MobiDB-lite"/>
    </source>
</evidence>
<comment type="subunit">
    <text evidence="5">Interacts directly with the RNA polymerase.</text>
</comment>
<comment type="function">
    <text evidence="5">Transcription factor that acts by binding directly to the RNA polymerase (RNAP). Required for negative regulation of rRNA expression and positive regulation of several amino acid biosynthesis promoters.</text>
</comment>
<evidence type="ECO:0000256" key="1">
    <source>
        <dbReference type="ARBA" id="ARBA00022490"/>
    </source>
</evidence>
<feature type="region of interest" description="Disordered" evidence="7">
    <location>
        <begin position="1"/>
        <end position="24"/>
    </location>
</feature>
<dbReference type="AlphaFoldDB" id="A0A6B0Y2T4"/>
<comment type="caution">
    <text evidence="5">Lacks conserved residue(s) required for the propagation of feature annotation.</text>
</comment>
<dbReference type="Pfam" id="PF01258">
    <property type="entry name" value="zf-dskA_traR"/>
    <property type="match status" value="1"/>
</dbReference>
<dbReference type="HAMAP" id="MF_00926">
    <property type="entry name" value="DksA"/>
    <property type="match status" value="1"/>
</dbReference>
<keyword evidence="1 5" id="KW-0963">Cytoplasm</keyword>
<dbReference type="NCBIfam" id="TIGR02420">
    <property type="entry name" value="dksA"/>
    <property type="match status" value="1"/>
</dbReference>
<dbReference type="PANTHER" id="PTHR33823:SF2">
    <property type="entry name" value="RNA POLYMERASE-BINDING TRANSCRIPTION FACTOR DKSA"/>
    <property type="match status" value="1"/>
</dbReference>
<dbReference type="GO" id="GO:0008270">
    <property type="term" value="F:zinc ion binding"/>
    <property type="evidence" value="ECO:0007669"/>
    <property type="project" value="UniProtKB-UniRule"/>
</dbReference>
<dbReference type="GO" id="GO:0010468">
    <property type="term" value="P:regulation of gene expression"/>
    <property type="evidence" value="ECO:0007669"/>
    <property type="project" value="UniProtKB-UniRule"/>
</dbReference>
<reference evidence="10" key="1">
    <citation type="submission" date="2019-09" db="EMBL/GenBank/DDBJ databases">
        <title>Characterisation of the sponge microbiome using genome-centric metagenomics.</title>
        <authorList>
            <person name="Engelberts J.P."/>
            <person name="Robbins S.J."/>
            <person name="De Goeij J.M."/>
            <person name="Aranda M."/>
            <person name="Bell S.C."/>
            <person name="Webster N.S."/>
        </authorList>
    </citation>
    <scope>NUCLEOTIDE SEQUENCE</scope>
    <source>
        <strain evidence="10">SB0664_bin_43</strain>
    </source>
</reference>
<accession>A0A6B0Y2T4</accession>
<dbReference type="SUPFAM" id="SSF57716">
    <property type="entry name" value="Glucocorticoid receptor-like (DNA-binding domain)"/>
    <property type="match status" value="1"/>
</dbReference>
<evidence type="ECO:0000259" key="8">
    <source>
        <dbReference type="Pfam" id="PF01258"/>
    </source>
</evidence>
<dbReference type="PROSITE" id="PS51128">
    <property type="entry name" value="ZF_DKSA_2"/>
    <property type="match status" value="1"/>
</dbReference>
<keyword evidence="3 5" id="KW-0863">Zinc-finger</keyword>
<dbReference type="InterPro" id="IPR037187">
    <property type="entry name" value="DnaK_N"/>
</dbReference>
<keyword evidence="4 5" id="KW-0862">Zinc</keyword>
<dbReference type="EMBL" id="VXRY01000547">
    <property type="protein sequence ID" value="MXY35028.1"/>
    <property type="molecule type" value="Genomic_DNA"/>
</dbReference>
<feature type="zinc finger region" description="dksA C4-type" evidence="6">
    <location>
        <begin position="109"/>
        <end position="133"/>
    </location>
</feature>
<dbReference type="InterPro" id="IPR012784">
    <property type="entry name" value="DksA_RNA_pol-bd"/>
</dbReference>
<dbReference type="InterPro" id="IPR048489">
    <property type="entry name" value="DksA_N"/>
</dbReference>
<evidence type="ECO:0000256" key="3">
    <source>
        <dbReference type="ARBA" id="ARBA00022771"/>
    </source>
</evidence>
<sequence>MPARRKNVKTATAHNDDYRPADDEPFMNERQLEYFRKKLLVWKSELLGDSKTTIEGLQDTTRNIPDIADRASEEADRALELRTRDRQRKLVAKIDEALRRIDAGDYGYCEDTGEPISLKRLDARPIATLSLEAQERHERAEKVHRDS</sequence>
<comment type="subcellular location">
    <subcellularLocation>
        <location evidence="5">Cytoplasm</location>
    </subcellularLocation>
</comment>
<evidence type="ECO:0000259" key="9">
    <source>
        <dbReference type="Pfam" id="PF21157"/>
    </source>
</evidence>
<keyword evidence="2 5" id="KW-0479">Metal-binding</keyword>
<name>A0A6B0Y2T4_9RHOB</name>
<comment type="similarity">
    <text evidence="5">Belongs to the DksA family.</text>
</comment>
<protein>
    <recommendedName>
        <fullName evidence="5">RNA polymerase-binding transcription factor DksA</fullName>
    </recommendedName>
</protein>
<evidence type="ECO:0000256" key="2">
    <source>
        <dbReference type="ARBA" id="ARBA00022723"/>
    </source>
</evidence>
<gene>
    <name evidence="5 10" type="primary">dksA</name>
    <name evidence="10" type="ORF">F4Y60_13285</name>
</gene>
<dbReference type="SUPFAM" id="SSF109635">
    <property type="entry name" value="DnaK suppressor protein DksA, alpha-hairpin domain"/>
    <property type="match status" value="1"/>
</dbReference>
<comment type="caution">
    <text evidence="10">The sequence shown here is derived from an EMBL/GenBank/DDBJ whole genome shotgun (WGS) entry which is preliminary data.</text>
</comment>
<evidence type="ECO:0000313" key="10">
    <source>
        <dbReference type="EMBL" id="MXY35028.1"/>
    </source>
</evidence>
<dbReference type="PROSITE" id="PS01102">
    <property type="entry name" value="ZF_DKSA_1"/>
    <property type="match status" value="1"/>
</dbReference>
<organism evidence="10">
    <name type="scientific">Boseongicola sp. SB0664_bin_43</name>
    <dbReference type="NCBI Taxonomy" id="2604844"/>
    <lineage>
        <taxon>Bacteria</taxon>
        <taxon>Pseudomonadati</taxon>
        <taxon>Pseudomonadota</taxon>
        <taxon>Alphaproteobacteria</taxon>
        <taxon>Rhodobacterales</taxon>
        <taxon>Paracoccaceae</taxon>
        <taxon>Boseongicola</taxon>
    </lineage>
</organism>
<feature type="domain" description="Zinc finger DksA/TraR C4-type" evidence="8">
    <location>
        <begin position="104"/>
        <end position="139"/>
    </location>
</feature>
<evidence type="ECO:0000256" key="6">
    <source>
        <dbReference type="PROSITE-ProRule" id="PRU00510"/>
    </source>
</evidence>